<evidence type="ECO:0000313" key="1">
    <source>
        <dbReference type="EMBL" id="KNZ49512.1"/>
    </source>
</evidence>
<dbReference type="AlphaFoldDB" id="A0A0L6UMN0"/>
<dbReference type="EMBL" id="LAVV01010131">
    <property type="protein sequence ID" value="KNZ49512.1"/>
    <property type="molecule type" value="Genomic_DNA"/>
</dbReference>
<protein>
    <submittedName>
        <fullName evidence="1">Uncharacterized protein</fullName>
    </submittedName>
</protein>
<accession>A0A0L6UMN0</accession>
<proteinExistence type="predicted"/>
<gene>
    <name evidence="1" type="ORF">VP01_496g11</name>
</gene>
<reference evidence="1 2" key="1">
    <citation type="submission" date="2015-08" db="EMBL/GenBank/DDBJ databases">
        <title>Next Generation Sequencing and Analysis of the Genome of Puccinia sorghi L Schw, the Causal Agent of Maize Common Rust.</title>
        <authorList>
            <person name="Rochi L."/>
            <person name="Burguener G."/>
            <person name="Darino M."/>
            <person name="Turjanski A."/>
            <person name="Kreff E."/>
            <person name="Dieguez M.J."/>
            <person name="Sacco F."/>
        </authorList>
    </citation>
    <scope>NUCLEOTIDE SEQUENCE [LARGE SCALE GENOMIC DNA]</scope>
    <source>
        <strain evidence="1 2">RO10H11247</strain>
    </source>
</reference>
<name>A0A0L6UMN0_9BASI</name>
<keyword evidence="2" id="KW-1185">Reference proteome</keyword>
<evidence type="ECO:0000313" key="2">
    <source>
        <dbReference type="Proteomes" id="UP000037035"/>
    </source>
</evidence>
<sequence>MAVHKIKKLSIMMDQSLVTSTKQKSLIKKISIKYYLCWLLPFHYCEPGAELFKQKWAATSGRVIYLDLQEAMLHCLKATNSKFTLIHDLWKTKGNHFGLVASVSFIDHDWELSCWQSQQSMNVLEKHGLQIKISINSTLFKKHSKKHS</sequence>
<comment type="caution">
    <text evidence="1">The sequence shown here is derived from an EMBL/GenBank/DDBJ whole genome shotgun (WGS) entry which is preliminary data.</text>
</comment>
<dbReference type="PANTHER" id="PTHR47501:SF5">
    <property type="entry name" value="HAT C-TERMINAL DIMERISATION DOMAIN-CONTAINING PROTEIN"/>
    <property type="match status" value="1"/>
</dbReference>
<organism evidence="1 2">
    <name type="scientific">Puccinia sorghi</name>
    <dbReference type="NCBI Taxonomy" id="27349"/>
    <lineage>
        <taxon>Eukaryota</taxon>
        <taxon>Fungi</taxon>
        <taxon>Dikarya</taxon>
        <taxon>Basidiomycota</taxon>
        <taxon>Pucciniomycotina</taxon>
        <taxon>Pucciniomycetes</taxon>
        <taxon>Pucciniales</taxon>
        <taxon>Pucciniaceae</taxon>
        <taxon>Puccinia</taxon>
    </lineage>
</organism>
<dbReference type="VEuPathDB" id="FungiDB:VP01_496g11"/>
<dbReference type="Proteomes" id="UP000037035">
    <property type="component" value="Unassembled WGS sequence"/>
</dbReference>
<dbReference type="PANTHER" id="PTHR47501">
    <property type="entry name" value="TRANSPOSASE-RELATED"/>
    <property type="match status" value="1"/>
</dbReference>